<dbReference type="SUPFAM" id="SSF159664">
    <property type="entry name" value="CobE/GbiG C-terminal domain-like"/>
    <property type="match status" value="1"/>
</dbReference>
<feature type="domain" description="Cobalamin synthesis G N-terminal" evidence="2">
    <location>
        <begin position="46"/>
        <end position="124"/>
    </location>
</feature>
<dbReference type="InterPro" id="IPR052553">
    <property type="entry name" value="CbiG_hydrolase"/>
</dbReference>
<proteinExistence type="predicted"/>
<dbReference type="AlphaFoldDB" id="A0A343TNY4"/>
<evidence type="ECO:0000313" key="4">
    <source>
        <dbReference type="Proteomes" id="UP000263012"/>
    </source>
</evidence>
<dbReference type="InterPro" id="IPR038029">
    <property type="entry name" value="GbiG_N_sf"/>
</dbReference>
<keyword evidence="4" id="KW-1185">Reference proteome</keyword>
<protein>
    <submittedName>
        <fullName evidence="3">Cobalt-precorrin 5A hydrolase</fullName>
        <ecNumber evidence="3">3.7.1.12</ecNumber>
    </submittedName>
</protein>
<dbReference type="Gene3D" id="3.40.50.11220">
    <property type="match status" value="1"/>
</dbReference>
<sequence length="316" mass="32958">MSERIDDVESVAVVAFDRSLDTAAEIADELGGAEREVDVLEYHADVFADGWGTYDCFVGVMASGIAIRKVADLLEDKWTDPAVVVVDTGVTWAIPLVGGHHGGNRIARELAALGATPVVTTATETAEEPNAEPAVETRAAALNARIVTPDSTVATNSAALSGKLGPVVRIDGPRAVLVDDSVTVLERGAQTAGERDGVVIGTGCVSGAGAEAFLDAWRDALDRTQYGLEDVEFVATGTLKQDEEGLREAAAEFGVGVVTFDRETLLEHEGPTPSKSRELVGWPGIAESSAIAGGREGELLVEKTSYGGEVTVAIAR</sequence>
<keyword evidence="3" id="KW-0378">Hydrolase</keyword>
<dbReference type="PANTHER" id="PTHR37477:SF1">
    <property type="entry name" value="COBALT-PRECORRIN-5A HYDROLASE"/>
    <property type="match status" value="1"/>
</dbReference>
<dbReference type="NCBIfam" id="NF004465">
    <property type="entry name" value="PRK05788.1-3"/>
    <property type="match status" value="1"/>
</dbReference>
<dbReference type="Gene3D" id="3.30.420.180">
    <property type="entry name" value="CobE/GbiG C-terminal domain"/>
    <property type="match status" value="1"/>
</dbReference>
<dbReference type="EC" id="3.7.1.12" evidence="3"/>
<dbReference type="GO" id="GO:0043779">
    <property type="term" value="F:cobalt-precorrin-5A acetaldehyde-lyase activity"/>
    <property type="evidence" value="ECO:0007669"/>
    <property type="project" value="UniProtKB-EC"/>
</dbReference>
<dbReference type="SUPFAM" id="SSF159672">
    <property type="entry name" value="CbiG N-terminal domain-like"/>
    <property type="match status" value="1"/>
</dbReference>
<dbReference type="Pfam" id="PF01890">
    <property type="entry name" value="CbiG_C"/>
    <property type="match status" value="1"/>
</dbReference>
<dbReference type="InterPro" id="IPR021744">
    <property type="entry name" value="CbiG_N"/>
</dbReference>
<evidence type="ECO:0000259" key="2">
    <source>
        <dbReference type="Pfam" id="PF11760"/>
    </source>
</evidence>
<name>A0A343TNY4_9EURY</name>
<evidence type="ECO:0000259" key="1">
    <source>
        <dbReference type="Pfam" id="PF01890"/>
    </source>
</evidence>
<dbReference type="Pfam" id="PF11760">
    <property type="entry name" value="CbiG_N"/>
    <property type="match status" value="1"/>
</dbReference>
<organism evidence="3 4">
    <name type="scientific">Halalkaliarchaeum desulfuricum</name>
    <dbReference type="NCBI Taxonomy" id="2055893"/>
    <lineage>
        <taxon>Archaea</taxon>
        <taxon>Methanobacteriati</taxon>
        <taxon>Methanobacteriota</taxon>
        <taxon>Stenosarchaea group</taxon>
        <taxon>Halobacteria</taxon>
        <taxon>Halobacteriales</taxon>
        <taxon>Haloferacaceae</taxon>
        <taxon>Halalkaliarchaeum</taxon>
    </lineage>
</organism>
<dbReference type="KEGG" id="hdf:AArcSl_3200"/>
<dbReference type="PANTHER" id="PTHR37477">
    <property type="entry name" value="COBALT-PRECORRIN-5A HYDROLASE"/>
    <property type="match status" value="1"/>
</dbReference>
<evidence type="ECO:0000313" key="3">
    <source>
        <dbReference type="EMBL" id="AUX10806.1"/>
    </source>
</evidence>
<dbReference type="EMBL" id="CP025066">
    <property type="protein sequence ID" value="AUX10806.1"/>
    <property type="molecule type" value="Genomic_DNA"/>
</dbReference>
<gene>
    <name evidence="3" type="primary">cbiG</name>
    <name evidence="3" type="ORF">AArcSl_3200</name>
</gene>
<dbReference type="InterPro" id="IPR002750">
    <property type="entry name" value="CobE/GbiG_C"/>
</dbReference>
<dbReference type="InterPro" id="IPR036518">
    <property type="entry name" value="CobE/GbiG_C_sf"/>
</dbReference>
<reference evidence="4" key="1">
    <citation type="submission" date="2017-11" db="EMBL/GenBank/DDBJ databases">
        <title>Phenotypic and genomic properties of facultatively anaerobic sulfur-reducing natronoarchaea from hypersaline soda lakes.</title>
        <authorList>
            <person name="Sorokin D.Y."/>
            <person name="Kublanov I.V."/>
            <person name="Roman P."/>
            <person name="Sinninghe Damste J.S."/>
            <person name="Golyshin P.N."/>
            <person name="Rojo D."/>
            <person name="Ciordia S."/>
            <person name="Mena M.D.C."/>
            <person name="Ferrer M."/>
            <person name="Messina E."/>
            <person name="Smedile F."/>
            <person name="La Spada G."/>
            <person name="La Cono V."/>
            <person name="Yakimov M.M."/>
        </authorList>
    </citation>
    <scope>NUCLEOTIDE SEQUENCE [LARGE SCALE GENOMIC DNA]</scope>
    <source>
        <strain evidence="4">AArc-Sl</strain>
    </source>
</reference>
<feature type="domain" description="CobE/GbiG C-terminal" evidence="1">
    <location>
        <begin position="198"/>
        <end position="315"/>
    </location>
</feature>
<accession>A0A343TNY4</accession>
<dbReference type="GO" id="GO:0009236">
    <property type="term" value="P:cobalamin biosynthetic process"/>
    <property type="evidence" value="ECO:0007669"/>
    <property type="project" value="InterPro"/>
</dbReference>
<dbReference type="Proteomes" id="UP000263012">
    <property type="component" value="Chromosome"/>
</dbReference>